<feature type="transmembrane region" description="Helical" evidence="6">
    <location>
        <begin position="100"/>
        <end position="122"/>
    </location>
</feature>
<dbReference type="GO" id="GO:0000155">
    <property type="term" value="F:phosphorelay sensor kinase activity"/>
    <property type="evidence" value="ECO:0007669"/>
    <property type="project" value="InterPro"/>
</dbReference>
<accession>A0A1I3M2M0</accession>
<keyword evidence="9" id="KW-1185">Reference proteome</keyword>
<dbReference type="EMBL" id="FORA01000002">
    <property type="protein sequence ID" value="SFI91242.1"/>
    <property type="molecule type" value="Genomic_DNA"/>
</dbReference>
<evidence type="ECO:0000256" key="2">
    <source>
        <dbReference type="ARBA" id="ARBA00022475"/>
    </source>
</evidence>
<evidence type="ECO:0000313" key="8">
    <source>
        <dbReference type="EMBL" id="SFI91242.1"/>
    </source>
</evidence>
<evidence type="ECO:0000256" key="5">
    <source>
        <dbReference type="ARBA" id="ARBA00023136"/>
    </source>
</evidence>
<sequence>MADFSVLVHFLGSLALIAILAPGYQWAIRTYGMRPLIVVGLGLAFGTVSVFQMHDPVVLAEGLIVDMRNVPLALAGAFLGLRGMLLCLVVAAASRLQIGGIGAISGVLGMLLAGSAGVIWRGLTFGRPRRTRDLVALGVMMSSHLAAAFVMPMPTAIWFLSEAAPVLFGLNLLTIPLLAHLFDHSCQQLRDEANLRETATAGAGDGFMPPDALGWAMEQSSSVGNMQDGVVMVTLDVRHHDLIARFWGSDVEPVVWDTLRERLVGALPVGGIAGRLNETTALLVFAESDLEKATDIAEEVRQKVMAEPIPLRGLPALRVRADVTTRIFDRMPKLDRVREAFNAPISVAARRRQSKRLSKSMVTSRPIHRVEPRSGRHRDLFETYDALQATST</sequence>
<dbReference type="Pfam" id="PF07694">
    <property type="entry name" value="5TM-5TMR_LYT"/>
    <property type="match status" value="1"/>
</dbReference>
<evidence type="ECO:0000259" key="7">
    <source>
        <dbReference type="Pfam" id="PF07694"/>
    </source>
</evidence>
<evidence type="ECO:0000256" key="6">
    <source>
        <dbReference type="SAM" id="Phobius"/>
    </source>
</evidence>
<feature type="transmembrane region" description="Helical" evidence="6">
    <location>
        <begin position="36"/>
        <end position="53"/>
    </location>
</feature>
<reference evidence="8 9" key="1">
    <citation type="submission" date="2016-10" db="EMBL/GenBank/DDBJ databases">
        <authorList>
            <person name="de Groot N.N."/>
        </authorList>
    </citation>
    <scope>NUCLEOTIDE SEQUENCE [LARGE SCALE GENOMIC DNA]</scope>
    <source>
        <strain evidence="8 9">DSM 19073</strain>
    </source>
</reference>
<dbReference type="STRING" id="390807.SAMN04488095_1712"/>
<dbReference type="Proteomes" id="UP000199110">
    <property type="component" value="Unassembled WGS sequence"/>
</dbReference>
<evidence type="ECO:0000256" key="1">
    <source>
        <dbReference type="ARBA" id="ARBA00004651"/>
    </source>
</evidence>
<feature type="transmembrane region" description="Helical" evidence="6">
    <location>
        <begin position="73"/>
        <end position="93"/>
    </location>
</feature>
<dbReference type="RefSeq" id="WP_175484836.1">
    <property type="nucleotide sequence ID" value="NZ_FORA01000002.1"/>
</dbReference>
<keyword evidence="5 6" id="KW-0472">Membrane</keyword>
<dbReference type="AlphaFoldDB" id="A0A1I3M2M0"/>
<dbReference type="InterPro" id="IPR043128">
    <property type="entry name" value="Rev_trsase/Diguanyl_cyclase"/>
</dbReference>
<organism evidence="8 9">
    <name type="scientific">Jannaschia pohangensis</name>
    <dbReference type="NCBI Taxonomy" id="390807"/>
    <lineage>
        <taxon>Bacteria</taxon>
        <taxon>Pseudomonadati</taxon>
        <taxon>Pseudomonadota</taxon>
        <taxon>Alphaproteobacteria</taxon>
        <taxon>Rhodobacterales</taxon>
        <taxon>Roseobacteraceae</taxon>
        <taxon>Jannaschia</taxon>
    </lineage>
</organism>
<dbReference type="InterPro" id="IPR011620">
    <property type="entry name" value="Sig_transdc_His_kinase_LytS_TM"/>
</dbReference>
<evidence type="ECO:0000256" key="4">
    <source>
        <dbReference type="ARBA" id="ARBA00022989"/>
    </source>
</evidence>
<comment type="subcellular location">
    <subcellularLocation>
        <location evidence="1">Cell membrane</location>
        <topology evidence="1">Multi-pass membrane protein</topology>
    </subcellularLocation>
</comment>
<keyword evidence="3 6" id="KW-0812">Transmembrane</keyword>
<dbReference type="GO" id="GO:0071555">
    <property type="term" value="P:cell wall organization"/>
    <property type="evidence" value="ECO:0007669"/>
    <property type="project" value="InterPro"/>
</dbReference>
<dbReference type="GO" id="GO:0005886">
    <property type="term" value="C:plasma membrane"/>
    <property type="evidence" value="ECO:0007669"/>
    <property type="project" value="UniProtKB-SubCell"/>
</dbReference>
<evidence type="ECO:0000313" key="9">
    <source>
        <dbReference type="Proteomes" id="UP000199110"/>
    </source>
</evidence>
<protein>
    <submittedName>
        <fullName evidence="8">5TMR of 5TMR-LYT</fullName>
    </submittedName>
</protein>
<dbReference type="Gene3D" id="3.30.70.270">
    <property type="match status" value="1"/>
</dbReference>
<name>A0A1I3M2M0_9RHOB</name>
<evidence type="ECO:0000256" key="3">
    <source>
        <dbReference type="ARBA" id="ARBA00022692"/>
    </source>
</evidence>
<gene>
    <name evidence="8" type="ORF">SAMN04488095_1712</name>
</gene>
<feature type="transmembrane region" description="Helical" evidence="6">
    <location>
        <begin position="6"/>
        <end position="24"/>
    </location>
</feature>
<keyword evidence="4 6" id="KW-1133">Transmembrane helix</keyword>
<proteinExistence type="predicted"/>
<keyword evidence="2" id="KW-1003">Cell membrane</keyword>
<feature type="domain" description="Signal transduction histidine kinase 5TM receptor LytS transmembrane region" evidence="7">
    <location>
        <begin position="39"/>
        <end position="178"/>
    </location>
</feature>